<dbReference type="SUPFAM" id="SSF75304">
    <property type="entry name" value="Amidase signature (AS) enzymes"/>
    <property type="match status" value="1"/>
</dbReference>
<gene>
    <name evidence="2" type="ORF">K461DRAFT_278892</name>
</gene>
<organism evidence="2 3">
    <name type="scientific">Myriangium duriaei CBS 260.36</name>
    <dbReference type="NCBI Taxonomy" id="1168546"/>
    <lineage>
        <taxon>Eukaryota</taxon>
        <taxon>Fungi</taxon>
        <taxon>Dikarya</taxon>
        <taxon>Ascomycota</taxon>
        <taxon>Pezizomycotina</taxon>
        <taxon>Dothideomycetes</taxon>
        <taxon>Dothideomycetidae</taxon>
        <taxon>Myriangiales</taxon>
        <taxon>Myriangiaceae</taxon>
        <taxon>Myriangium</taxon>
    </lineage>
</organism>
<name>A0A9P4MGZ9_9PEZI</name>
<comment type="caution">
    <text evidence="2">The sequence shown here is derived from an EMBL/GenBank/DDBJ whole genome shotgun (WGS) entry which is preliminary data.</text>
</comment>
<keyword evidence="3" id="KW-1185">Reference proteome</keyword>
<evidence type="ECO:0000259" key="1">
    <source>
        <dbReference type="Pfam" id="PF01425"/>
    </source>
</evidence>
<evidence type="ECO:0000313" key="3">
    <source>
        <dbReference type="Proteomes" id="UP000799439"/>
    </source>
</evidence>
<reference evidence="2" key="1">
    <citation type="journal article" date="2020" name="Stud. Mycol.">
        <title>101 Dothideomycetes genomes: a test case for predicting lifestyles and emergence of pathogens.</title>
        <authorList>
            <person name="Haridas S."/>
            <person name="Albert R."/>
            <person name="Binder M."/>
            <person name="Bloem J."/>
            <person name="Labutti K."/>
            <person name="Salamov A."/>
            <person name="Andreopoulos B."/>
            <person name="Baker S."/>
            <person name="Barry K."/>
            <person name="Bills G."/>
            <person name="Bluhm B."/>
            <person name="Cannon C."/>
            <person name="Castanera R."/>
            <person name="Culley D."/>
            <person name="Daum C."/>
            <person name="Ezra D."/>
            <person name="Gonzalez J."/>
            <person name="Henrissat B."/>
            <person name="Kuo A."/>
            <person name="Liang C."/>
            <person name="Lipzen A."/>
            <person name="Lutzoni F."/>
            <person name="Magnuson J."/>
            <person name="Mondo S."/>
            <person name="Nolan M."/>
            <person name="Ohm R."/>
            <person name="Pangilinan J."/>
            <person name="Park H.-J."/>
            <person name="Ramirez L."/>
            <person name="Alfaro M."/>
            <person name="Sun H."/>
            <person name="Tritt A."/>
            <person name="Yoshinaga Y."/>
            <person name="Zwiers L.-H."/>
            <person name="Turgeon B."/>
            <person name="Goodwin S."/>
            <person name="Spatafora J."/>
            <person name="Crous P."/>
            <person name="Grigoriev I."/>
        </authorList>
    </citation>
    <scope>NUCLEOTIDE SEQUENCE</scope>
    <source>
        <strain evidence="2">CBS 260.36</strain>
    </source>
</reference>
<sequence length="312" mass="33993">MDSVGSFGRTVADAVVVLDAIAGEDSEDHFTKVPERWQSASYTASLSTREALQGAKFGLPIKRCWDLCPSDCKEVAGKVLDAIKEAGGTIIDIDIPSIEERVGPSGKWNWEHGRPDQSEWTVAKVDAYNNVNAYLSSLSATSIKTIEDVAAFNQNNDGTEGANPNVVPAFQSGQDKFLEIIESKGTKDETYQAALGHIHKQTRENGIDAALTYKDPDTGKTIQLDGILFCDRKGIGQQYAAQAGYPIVCIPIGLDSQGLPVSLSIQHSAWQEEKLVKWASAIEDLWRWKAGPRPMPQYNNMGAKNIPIEKAA</sequence>
<evidence type="ECO:0000313" key="2">
    <source>
        <dbReference type="EMBL" id="KAF2152653.1"/>
    </source>
</evidence>
<dbReference type="OrthoDB" id="566138at2759"/>
<dbReference type="PANTHER" id="PTHR42678:SF37">
    <property type="entry name" value="AMIDASE C869.01-RELATED"/>
    <property type="match status" value="1"/>
</dbReference>
<dbReference type="Pfam" id="PF01425">
    <property type="entry name" value="Amidase"/>
    <property type="match status" value="1"/>
</dbReference>
<dbReference type="InterPro" id="IPR036928">
    <property type="entry name" value="AS_sf"/>
</dbReference>
<protein>
    <submittedName>
        <fullName evidence="2">Amidase signature enzyme</fullName>
    </submittedName>
</protein>
<proteinExistence type="predicted"/>
<feature type="domain" description="Amidase" evidence="1">
    <location>
        <begin position="1"/>
        <end position="105"/>
    </location>
</feature>
<dbReference type="AlphaFoldDB" id="A0A9P4MGZ9"/>
<dbReference type="EMBL" id="ML996086">
    <property type="protein sequence ID" value="KAF2152653.1"/>
    <property type="molecule type" value="Genomic_DNA"/>
</dbReference>
<dbReference type="Proteomes" id="UP000799439">
    <property type="component" value="Unassembled WGS sequence"/>
</dbReference>
<accession>A0A9P4MGZ9</accession>
<dbReference type="Gene3D" id="3.90.1300.10">
    <property type="entry name" value="Amidase signature (AS) domain"/>
    <property type="match status" value="1"/>
</dbReference>
<dbReference type="PANTHER" id="PTHR42678">
    <property type="entry name" value="AMIDASE"/>
    <property type="match status" value="1"/>
</dbReference>
<dbReference type="InterPro" id="IPR023631">
    <property type="entry name" value="Amidase_dom"/>
</dbReference>